<accession>A0A6L7GFU0</accession>
<name>A0A6L7GFU0_9SPHN</name>
<protein>
    <submittedName>
        <fullName evidence="1">Uncharacterized protein</fullName>
    </submittedName>
</protein>
<keyword evidence="2" id="KW-1185">Reference proteome</keyword>
<dbReference type="Proteomes" id="UP000473531">
    <property type="component" value="Unassembled WGS sequence"/>
</dbReference>
<dbReference type="EMBL" id="WTYU01000002">
    <property type="protein sequence ID" value="MXP14933.1"/>
    <property type="molecule type" value="Genomic_DNA"/>
</dbReference>
<sequence>MVKVTRSDRIEHIKFRNGIIQSFEPKFRSIAKDCDRYFNALFDLSEQGLIDTKNVAQYSATGSLWIWYQYIENGFLDLVEAQLERDVTSRDFYGPLFENTTLVLARLWEKQEPQRVLSIYKSALVHRLKAIRAESATSKDVAKGRTARLASENWLKHYLPAFQGIIAEYEALLKTANTGDDELEDMRDAGRSCDLGL</sequence>
<proteinExistence type="predicted"/>
<evidence type="ECO:0000313" key="1">
    <source>
        <dbReference type="EMBL" id="MXP14933.1"/>
    </source>
</evidence>
<comment type="caution">
    <text evidence="1">The sequence shown here is derived from an EMBL/GenBank/DDBJ whole genome shotgun (WGS) entry which is preliminary data.</text>
</comment>
<organism evidence="1 2">
    <name type="scientific">Allopontixanthobacter confluentis</name>
    <dbReference type="NCBI Taxonomy" id="1849021"/>
    <lineage>
        <taxon>Bacteria</taxon>
        <taxon>Pseudomonadati</taxon>
        <taxon>Pseudomonadota</taxon>
        <taxon>Alphaproteobacteria</taxon>
        <taxon>Sphingomonadales</taxon>
        <taxon>Erythrobacteraceae</taxon>
        <taxon>Allopontixanthobacter</taxon>
    </lineage>
</organism>
<dbReference type="AlphaFoldDB" id="A0A6L7GFU0"/>
<reference evidence="1 2" key="1">
    <citation type="submission" date="2019-12" db="EMBL/GenBank/DDBJ databases">
        <title>Genomic-based taxomic classification of the family Erythrobacteraceae.</title>
        <authorList>
            <person name="Xu L."/>
        </authorList>
    </citation>
    <scope>NUCLEOTIDE SEQUENCE [LARGE SCALE GENOMIC DNA]</scope>
    <source>
        <strain evidence="1 2">KCTC 52259</strain>
    </source>
</reference>
<evidence type="ECO:0000313" key="2">
    <source>
        <dbReference type="Proteomes" id="UP000473531"/>
    </source>
</evidence>
<gene>
    <name evidence="1" type="ORF">GRI44_09265</name>
</gene>